<dbReference type="InterPro" id="IPR053171">
    <property type="entry name" value="Viral_Tip_Attach_Protein"/>
</dbReference>
<proteinExistence type="predicted"/>
<accession>A0AAN3M3C9</accession>
<dbReference type="PANTHER" id="PTHR36251:SF2">
    <property type="entry name" value="GIFSY-2 PROPHAGE HOST SPECIFICITY PROTEIN J, PHAGE LAMBDA"/>
    <property type="match status" value="1"/>
</dbReference>
<reference evidence="2 3" key="1">
    <citation type="submission" date="2010-09" db="EMBL/GenBank/DDBJ databases">
        <authorList>
            <person name="Weinstock G."/>
            <person name="Sodergren E."/>
            <person name="Clifton S."/>
            <person name="Fulton L."/>
            <person name="Fulton B."/>
            <person name="Courtney L."/>
            <person name="Fronick C."/>
            <person name="Harrison M."/>
            <person name="Strong C."/>
            <person name="Farmer C."/>
            <person name="Delahaunty K."/>
            <person name="Markovic C."/>
            <person name="Hall O."/>
            <person name="Minx P."/>
            <person name="Tomlinson C."/>
            <person name="Mitreva M."/>
            <person name="Hou S."/>
            <person name="Chen J."/>
            <person name="Wollam A."/>
            <person name="Pepin K.H."/>
            <person name="Johnson M."/>
            <person name="Bhonagiri V."/>
            <person name="Zhang X."/>
            <person name="Suruliraj S."/>
            <person name="Warren W."/>
            <person name="Chinwalla A."/>
            <person name="Mardis E.R."/>
            <person name="Wilson R.K."/>
        </authorList>
    </citation>
    <scope>NUCLEOTIDE SEQUENCE [LARGE SCALE GENOMIC DNA]</scope>
    <source>
        <strain evidence="2 3">MS 85-1</strain>
    </source>
</reference>
<comment type="caution">
    <text evidence="2">The sequence shown here is derived from an EMBL/GenBank/DDBJ whole genome shotgun (WGS) entry which is preliminary data.</text>
</comment>
<dbReference type="EMBL" id="ADWQ01000232">
    <property type="protein sequence ID" value="EFU32055.1"/>
    <property type="molecule type" value="Genomic_DNA"/>
</dbReference>
<feature type="non-terminal residue" evidence="2">
    <location>
        <position position="173"/>
    </location>
</feature>
<evidence type="ECO:0000313" key="3">
    <source>
        <dbReference type="Proteomes" id="UP000005056"/>
    </source>
</evidence>
<evidence type="ECO:0000259" key="1">
    <source>
        <dbReference type="Pfam" id="PF13550"/>
    </source>
</evidence>
<dbReference type="Proteomes" id="UP000005056">
    <property type="component" value="Unassembled WGS sequence"/>
</dbReference>
<dbReference type="PANTHER" id="PTHR36251">
    <property type="entry name" value="FELS-1 PROPHAGE HOST SPECIFICITY PROTEIN-RELATED"/>
    <property type="match status" value="1"/>
</dbReference>
<dbReference type="InterPro" id="IPR032876">
    <property type="entry name" value="J_dom"/>
</dbReference>
<organism evidence="2 3">
    <name type="scientific">Escherichia coli MS 85-1</name>
    <dbReference type="NCBI Taxonomy" id="679202"/>
    <lineage>
        <taxon>Bacteria</taxon>
        <taxon>Pseudomonadati</taxon>
        <taxon>Pseudomonadota</taxon>
        <taxon>Gammaproteobacteria</taxon>
        <taxon>Enterobacterales</taxon>
        <taxon>Enterobacteriaceae</taxon>
        <taxon>Escherichia</taxon>
    </lineage>
</organism>
<name>A0AAN3M3C9_ECOLX</name>
<dbReference type="RefSeq" id="WP_001184896.1">
    <property type="nucleotide sequence ID" value="NZ_ADWQ01000232.1"/>
</dbReference>
<feature type="non-terminal residue" evidence="2">
    <location>
        <position position="1"/>
    </location>
</feature>
<dbReference type="AlphaFoldDB" id="A0AAN3M3C9"/>
<protein>
    <recommendedName>
        <fullName evidence="1">Tip attachment protein J domain-containing protein</fullName>
    </recommendedName>
</protein>
<sequence length="173" mass="19418">DFCSAMRCMPVWNGQTLTFVQDRPSDKVWTYNRSNVVMPDDGAPFRYSFSALKDRHNAVEVNWIDPDNGWETATELVEDTQAIARYGRNVTKMDAFGCTSRGQAHRAGLWLIKTELLETQTVDFSVGAEGLRHVPGDVIEICDDDYAGIRTGGRVLAVNSQTRTLTLDREITL</sequence>
<feature type="domain" description="Tip attachment protein J" evidence="1">
    <location>
        <begin position="2"/>
        <end position="158"/>
    </location>
</feature>
<dbReference type="Pfam" id="PF13550">
    <property type="entry name" value="Phage-tail_3"/>
    <property type="match status" value="1"/>
</dbReference>
<evidence type="ECO:0000313" key="2">
    <source>
        <dbReference type="EMBL" id="EFU32055.1"/>
    </source>
</evidence>
<gene>
    <name evidence="2" type="ORF">HMPREF9350_06149</name>
</gene>